<accession>A0AA36IQV5</accession>
<keyword evidence="7" id="KW-0472">Membrane</keyword>
<evidence type="ECO:0000256" key="5">
    <source>
        <dbReference type="ARBA" id="ARBA00022989"/>
    </source>
</evidence>
<keyword evidence="5" id="KW-1133">Transmembrane helix</keyword>
<protein>
    <submittedName>
        <fullName evidence="9">Uncharacterized protein</fullName>
    </submittedName>
</protein>
<dbReference type="EMBL" id="CAUJNA010002201">
    <property type="protein sequence ID" value="CAJ1391018.1"/>
    <property type="molecule type" value="Genomic_DNA"/>
</dbReference>
<keyword evidence="2" id="KW-0813">Transport</keyword>
<sequence>MLRHGAFAIPTVPPVQLPRVPQWRHRSDGPGLGLSGLAQAEWTWLAAGFLVISKSPRSRTSCGQGSVRETPSGLQTAVPLRDAHAALRDEAKEASSKSSSYREKPKRPTLPAEYLQYLRPGKRLNSADWLETILGIPHSRVLERIQHPLLTMTAVSLASCFLHCVLRVPGLPTMQVHTLLGSGLSLLLVFRTNSAYQRFQEGRKIWNDILDKCRDISLTVSLFRKEAGPQRVRIIRSSVQAFPFAMQEHCRAKESTNLKQRLHWLLEEMHQARVELSGQSSRAGPVARHTAPPSNRPLHIISRLLYVINSIPTTEDSFTSKERVWLLSMATSLSHTVGRCERLIQTPVPLSYARHTARFVSIWTLTLPFALVASCRWLTVPFVAFVTWALFGILEIGNLIEDPFRRSIELTPICEAIYHDAGRALGDVPSSSAVAMGVCAARGSQLPGDRLPGDSDLCEGRRRTPYSETFECVQAWQEPCPEPHGASRLREVQEVYDVAP</sequence>
<evidence type="ECO:0000256" key="7">
    <source>
        <dbReference type="ARBA" id="ARBA00023136"/>
    </source>
</evidence>
<feature type="compositionally biased region" description="Basic and acidic residues" evidence="8">
    <location>
        <begin position="86"/>
        <end position="103"/>
    </location>
</feature>
<dbReference type="GO" id="GO:0005254">
    <property type="term" value="F:chloride channel activity"/>
    <property type="evidence" value="ECO:0007669"/>
    <property type="project" value="InterPro"/>
</dbReference>
<dbReference type="AlphaFoldDB" id="A0AA36IQV5"/>
<organism evidence="9 10">
    <name type="scientific">Effrenium voratum</name>
    <dbReference type="NCBI Taxonomy" id="2562239"/>
    <lineage>
        <taxon>Eukaryota</taxon>
        <taxon>Sar</taxon>
        <taxon>Alveolata</taxon>
        <taxon>Dinophyceae</taxon>
        <taxon>Suessiales</taxon>
        <taxon>Symbiodiniaceae</taxon>
        <taxon>Effrenium</taxon>
    </lineage>
</organism>
<keyword evidence="6" id="KW-0406">Ion transport</keyword>
<keyword evidence="10" id="KW-1185">Reference proteome</keyword>
<evidence type="ECO:0000256" key="2">
    <source>
        <dbReference type="ARBA" id="ARBA00022448"/>
    </source>
</evidence>
<keyword evidence="3" id="KW-1003">Cell membrane</keyword>
<proteinExistence type="predicted"/>
<dbReference type="InterPro" id="IPR044669">
    <property type="entry name" value="YneE/VCCN1/2-like"/>
</dbReference>
<evidence type="ECO:0000256" key="8">
    <source>
        <dbReference type="SAM" id="MobiDB-lite"/>
    </source>
</evidence>
<gene>
    <name evidence="9" type="ORF">EVOR1521_LOCUS16290</name>
</gene>
<evidence type="ECO:0000256" key="3">
    <source>
        <dbReference type="ARBA" id="ARBA00022475"/>
    </source>
</evidence>
<dbReference type="GO" id="GO:0005886">
    <property type="term" value="C:plasma membrane"/>
    <property type="evidence" value="ECO:0007669"/>
    <property type="project" value="UniProtKB-SubCell"/>
</dbReference>
<name>A0AA36IQV5_9DINO</name>
<dbReference type="PANTHER" id="PTHR33281">
    <property type="entry name" value="UPF0187 PROTEIN YNEE"/>
    <property type="match status" value="1"/>
</dbReference>
<feature type="region of interest" description="Disordered" evidence="8">
    <location>
        <begin position="86"/>
        <end position="107"/>
    </location>
</feature>
<reference evidence="9" key="1">
    <citation type="submission" date="2023-08" db="EMBL/GenBank/DDBJ databases">
        <authorList>
            <person name="Chen Y."/>
            <person name="Shah S."/>
            <person name="Dougan E. K."/>
            <person name="Thang M."/>
            <person name="Chan C."/>
        </authorList>
    </citation>
    <scope>NUCLEOTIDE SEQUENCE</scope>
</reference>
<keyword evidence="4" id="KW-0812">Transmembrane</keyword>
<comment type="subcellular location">
    <subcellularLocation>
        <location evidence="1">Cell membrane</location>
        <topology evidence="1">Multi-pass membrane protein</topology>
    </subcellularLocation>
</comment>
<evidence type="ECO:0000256" key="1">
    <source>
        <dbReference type="ARBA" id="ARBA00004651"/>
    </source>
</evidence>
<dbReference type="Proteomes" id="UP001178507">
    <property type="component" value="Unassembled WGS sequence"/>
</dbReference>
<evidence type="ECO:0000256" key="6">
    <source>
        <dbReference type="ARBA" id="ARBA00023065"/>
    </source>
</evidence>
<dbReference type="PANTHER" id="PTHR33281:SF19">
    <property type="entry name" value="VOLTAGE-DEPENDENT ANION CHANNEL-FORMING PROTEIN YNEE"/>
    <property type="match status" value="1"/>
</dbReference>
<comment type="caution">
    <text evidence="9">The sequence shown here is derived from an EMBL/GenBank/DDBJ whole genome shotgun (WGS) entry which is preliminary data.</text>
</comment>
<evidence type="ECO:0000256" key="4">
    <source>
        <dbReference type="ARBA" id="ARBA00022692"/>
    </source>
</evidence>
<dbReference type="Pfam" id="PF25539">
    <property type="entry name" value="Bestrophin_2"/>
    <property type="match status" value="1"/>
</dbReference>
<evidence type="ECO:0000313" key="9">
    <source>
        <dbReference type="EMBL" id="CAJ1391018.1"/>
    </source>
</evidence>
<evidence type="ECO:0000313" key="10">
    <source>
        <dbReference type="Proteomes" id="UP001178507"/>
    </source>
</evidence>